<keyword evidence="1" id="KW-0472">Membrane</keyword>
<evidence type="ECO:0000256" key="1">
    <source>
        <dbReference type="SAM" id="Phobius"/>
    </source>
</evidence>
<dbReference type="InterPro" id="IPR058709">
    <property type="entry name" value="BSH_RND-rel"/>
</dbReference>
<comment type="caution">
    <text evidence="3">The sequence shown here is derived from an EMBL/GenBank/DDBJ whole genome shotgun (WGS) entry which is preliminary data.</text>
</comment>
<feature type="domain" description="RND related barrel-sandwich hybrid" evidence="2">
    <location>
        <begin position="67"/>
        <end position="235"/>
    </location>
</feature>
<keyword evidence="1" id="KW-0812">Transmembrane</keyword>
<evidence type="ECO:0000313" key="3">
    <source>
        <dbReference type="EMBL" id="HIZ08532.1"/>
    </source>
</evidence>
<evidence type="ECO:0000313" key="4">
    <source>
        <dbReference type="Proteomes" id="UP000824024"/>
    </source>
</evidence>
<reference evidence="3" key="2">
    <citation type="submission" date="2021-04" db="EMBL/GenBank/DDBJ databases">
        <authorList>
            <person name="Gilroy R."/>
        </authorList>
    </citation>
    <scope>NUCLEOTIDE SEQUENCE</scope>
    <source>
        <strain evidence="3">CHK192-9172</strain>
    </source>
</reference>
<dbReference type="AlphaFoldDB" id="A0A9D2IGU2"/>
<sequence length="461" mass="51624">MKRKKKIVRYKKPFHMNIGIIIFAVILIYFCIYLISYATDKHIAVYEVQKGQIAQKNIYTGLVLRDETVVYADSAGAVNYYMKEGDKAGKNDLVCSLDKEGGISEKISAAGNDGTKLDSGSLADIESTIQTYISECSDMTFYNVYAFKDGIDAQVKEALYLKALNALESETDEAVKNETFVFEKAPTDGVVAFYTDGYEDVTEDSFTDSMFDPSSYQKNSLKNSEEVSSGQAMYKLCTSEDWKILVPVDDEMAADVEEEDYVSVTFRKDQTTAVPEVSVKEYDGQKYLVLTFNSSMVRFISDRYVELELDTSRSSGLKIPNTAIVEKEFLVIPKDYLTYGDNDTDPGVLKVTNKKGKSSVEFVSADLYYETETSYYVDEAGLSTGDVIQKPDSDEQYTLSKTANLKGVYNINRGYAVFRQIDIIDQNEEYSVLQTGTSYGLSLYDHIALNGNEISEGELID</sequence>
<accession>A0A9D2IGU2</accession>
<keyword evidence="1" id="KW-1133">Transmembrane helix</keyword>
<reference evidence="3" key="1">
    <citation type="journal article" date="2021" name="PeerJ">
        <title>Extensive microbial diversity within the chicken gut microbiome revealed by metagenomics and culture.</title>
        <authorList>
            <person name="Gilroy R."/>
            <person name="Ravi A."/>
            <person name="Getino M."/>
            <person name="Pursley I."/>
            <person name="Horton D.L."/>
            <person name="Alikhan N.F."/>
            <person name="Baker D."/>
            <person name="Gharbi K."/>
            <person name="Hall N."/>
            <person name="Watson M."/>
            <person name="Adriaenssens E.M."/>
            <person name="Foster-Nyarko E."/>
            <person name="Jarju S."/>
            <person name="Secka A."/>
            <person name="Antonio M."/>
            <person name="Oren A."/>
            <person name="Chaudhuri R.R."/>
            <person name="La Ragione R."/>
            <person name="Hildebrand F."/>
            <person name="Pallen M.J."/>
        </authorList>
    </citation>
    <scope>NUCLEOTIDE SEQUENCE</scope>
    <source>
        <strain evidence="3">CHK192-9172</strain>
    </source>
</reference>
<dbReference type="Pfam" id="PF26018">
    <property type="entry name" value="BSH_RND_rel"/>
    <property type="match status" value="1"/>
</dbReference>
<dbReference type="Proteomes" id="UP000824024">
    <property type="component" value="Unassembled WGS sequence"/>
</dbReference>
<feature type="transmembrane region" description="Helical" evidence="1">
    <location>
        <begin position="20"/>
        <end position="39"/>
    </location>
</feature>
<evidence type="ECO:0000259" key="2">
    <source>
        <dbReference type="Pfam" id="PF26018"/>
    </source>
</evidence>
<dbReference type="EMBL" id="DXCH01000304">
    <property type="protein sequence ID" value="HIZ08532.1"/>
    <property type="molecule type" value="Genomic_DNA"/>
</dbReference>
<organism evidence="3 4">
    <name type="scientific">Candidatus Eubacterium avistercoris</name>
    <dbReference type="NCBI Taxonomy" id="2838567"/>
    <lineage>
        <taxon>Bacteria</taxon>
        <taxon>Bacillati</taxon>
        <taxon>Bacillota</taxon>
        <taxon>Clostridia</taxon>
        <taxon>Eubacteriales</taxon>
        <taxon>Eubacteriaceae</taxon>
        <taxon>Eubacterium</taxon>
    </lineage>
</organism>
<protein>
    <recommendedName>
        <fullName evidence="2">RND related barrel-sandwich hybrid domain-containing protein</fullName>
    </recommendedName>
</protein>
<name>A0A9D2IGU2_9FIRM</name>
<proteinExistence type="predicted"/>
<gene>
    <name evidence="3" type="ORF">IAA08_11440</name>
</gene>